<evidence type="ECO:0000313" key="2">
    <source>
        <dbReference type="Proteomes" id="UP000664940"/>
    </source>
</evidence>
<dbReference type="Proteomes" id="UP000664940">
    <property type="component" value="Unassembled WGS sequence"/>
</dbReference>
<dbReference type="EMBL" id="JABVXQ010000013">
    <property type="protein sequence ID" value="KAF6081930.1"/>
    <property type="molecule type" value="Genomic_DNA"/>
</dbReference>
<organism evidence="1 2">
    <name type="scientific">Phyllostomus discolor</name>
    <name type="common">pale spear-nosed bat</name>
    <dbReference type="NCBI Taxonomy" id="89673"/>
    <lineage>
        <taxon>Eukaryota</taxon>
        <taxon>Metazoa</taxon>
        <taxon>Chordata</taxon>
        <taxon>Craniata</taxon>
        <taxon>Vertebrata</taxon>
        <taxon>Euteleostomi</taxon>
        <taxon>Mammalia</taxon>
        <taxon>Eutheria</taxon>
        <taxon>Laurasiatheria</taxon>
        <taxon>Chiroptera</taxon>
        <taxon>Yangochiroptera</taxon>
        <taxon>Phyllostomidae</taxon>
        <taxon>Phyllostominae</taxon>
        <taxon>Phyllostomus</taxon>
    </lineage>
</organism>
<proteinExistence type="predicted"/>
<gene>
    <name evidence="1" type="ORF">HJG60_008907</name>
</gene>
<sequence length="121" mass="13099">MAPLTFTVSSVPPDHPGWCSGLTAFWSKGLEKTSDFLKFPGMSCQGRLSLPEEWHPCLFQTLRTPFQGCFENSSGAIQDGAGGHSPSPLGVSFPICRVGVLDQMHAFLSVPIKSSEEAPRF</sequence>
<accession>A0A833YTN4</accession>
<protein>
    <submittedName>
        <fullName evidence="1">Uncharacterized protein</fullName>
    </submittedName>
</protein>
<comment type="caution">
    <text evidence="1">The sequence shown here is derived from an EMBL/GenBank/DDBJ whole genome shotgun (WGS) entry which is preliminary data.</text>
</comment>
<evidence type="ECO:0000313" key="1">
    <source>
        <dbReference type="EMBL" id="KAF6081930.1"/>
    </source>
</evidence>
<dbReference type="AlphaFoldDB" id="A0A833YTN4"/>
<name>A0A833YTN4_9CHIR</name>
<reference evidence="1 2" key="1">
    <citation type="journal article" date="2020" name="Nature">
        <title>Six reference-quality genomes reveal evolution of bat adaptations.</title>
        <authorList>
            <person name="Jebb D."/>
            <person name="Huang Z."/>
            <person name="Pippel M."/>
            <person name="Hughes G.M."/>
            <person name="Lavrichenko K."/>
            <person name="Devanna P."/>
            <person name="Winkler S."/>
            <person name="Jermiin L.S."/>
            <person name="Skirmuntt E.C."/>
            <person name="Katzourakis A."/>
            <person name="Burkitt-Gray L."/>
            <person name="Ray D.A."/>
            <person name="Sullivan K.A.M."/>
            <person name="Roscito J.G."/>
            <person name="Kirilenko B.M."/>
            <person name="Davalos L.M."/>
            <person name="Corthals A.P."/>
            <person name="Power M.L."/>
            <person name="Jones G."/>
            <person name="Ransome R.D."/>
            <person name="Dechmann D.K.N."/>
            <person name="Locatelli A.G."/>
            <person name="Puechmaille S.J."/>
            <person name="Fedrigo O."/>
            <person name="Jarvis E.D."/>
            <person name="Hiller M."/>
            <person name="Vernes S.C."/>
            <person name="Myers E.W."/>
            <person name="Teeling E.C."/>
        </authorList>
    </citation>
    <scope>NUCLEOTIDE SEQUENCE [LARGE SCALE GENOMIC DNA]</scope>
    <source>
        <strain evidence="1">Bat1K_MPI-CBG_1</strain>
    </source>
</reference>